<evidence type="ECO:0000256" key="1">
    <source>
        <dbReference type="SAM" id="SignalP"/>
    </source>
</evidence>
<dbReference type="VEuPathDB" id="FungiDB:BLGHR1_14613"/>
<dbReference type="EMBL" id="UNSH01000056">
    <property type="protein sequence ID" value="SZF03819.1"/>
    <property type="molecule type" value="Genomic_DNA"/>
</dbReference>
<keyword evidence="1" id="KW-0732">Signal</keyword>
<organism evidence="2 3">
    <name type="scientific">Blumeria hordei</name>
    <name type="common">Barley powdery mildew</name>
    <name type="synonym">Blumeria graminis f. sp. hordei</name>
    <dbReference type="NCBI Taxonomy" id="2867405"/>
    <lineage>
        <taxon>Eukaryota</taxon>
        <taxon>Fungi</taxon>
        <taxon>Dikarya</taxon>
        <taxon>Ascomycota</taxon>
        <taxon>Pezizomycotina</taxon>
        <taxon>Leotiomycetes</taxon>
        <taxon>Erysiphales</taxon>
        <taxon>Erysiphaceae</taxon>
        <taxon>Blumeria</taxon>
    </lineage>
</organism>
<accession>A0A383UVM3</accession>
<feature type="signal peptide" evidence="1">
    <location>
        <begin position="1"/>
        <end position="21"/>
    </location>
</feature>
<evidence type="ECO:0000313" key="3">
    <source>
        <dbReference type="Proteomes" id="UP000275772"/>
    </source>
</evidence>
<protein>
    <submittedName>
        <fullName evidence="2">Uncharacterized protein</fullName>
    </submittedName>
</protein>
<feature type="chain" id="PRO_5016715106" evidence="1">
    <location>
        <begin position="22"/>
        <end position="152"/>
    </location>
</feature>
<proteinExistence type="predicted"/>
<reference evidence="2 3" key="1">
    <citation type="submission" date="2017-11" db="EMBL/GenBank/DDBJ databases">
        <authorList>
            <person name="Kracher B."/>
        </authorList>
    </citation>
    <scope>NUCLEOTIDE SEQUENCE [LARGE SCALE GENOMIC DNA]</scope>
    <source>
        <strain evidence="2 3">RACE1</strain>
    </source>
</reference>
<dbReference type="Proteomes" id="UP000275772">
    <property type="component" value="Unassembled WGS sequence"/>
</dbReference>
<sequence length="152" mass="17818">MRLTSLAVILQSASFFVTTFATFTASHINEVNKGFACEGRLFMHEEYNRVEKMELTGPVNELGYTMSYIYDNLLQDIKDRRICAYQDSYETEYQFFELTNSWQSQLLHNGHLVHAYILVIDSYNRANAMIRRKTIFEGQRSPKVTYSICEIR</sequence>
<gene>
    <name evidence="2" type="ORF">BLGHR1_14613</name>
</gene>
<evidence type="ECO:0000313" key="2">
    <source>
        <dbReference type="EMBL" id="SZF03819.1"/>
    </source>
</evidence>
<name>A0A383UVM3_BLUHO</name>
<dbReference type="AlphaFoldDB" id="A0A383UVM3"/>